<evidence type="ECO:0000313" key="11">
    <source>
        <dbReference type="EMBL" id="GAU92830.1"/>
    </source>
</evidence>
<keyword evidence="3" id="KW-0269">Exonuclease</keyword>
<dbReference type="FunFam" id="3.40.50.12390:FF:000002">
    <property type="entry name" value="5'-3' exoribonuclease 1"/>
    <property type="match status" value="1"/>
</dbReference>
<dbReference type="AlphaFoldDB" id="A0A1D1UWA0"/>
<dbReference type="GO" id="GO:0004534">
    <property type="term" value="F:5'-3' RNA exonuclease activity"/>
    <property type="evidence" value="ECO:0007669"/>
    <property type="project" value="TreeGrafter"/>
</dbReference>
<feature type="domain" description="Xrn1 N-terminal" evidence="6">
    <location>
        <begin position="1"/>
        <end position="227"/>
    </location>
</feature>
<dbReference type="Gene3D" id="2.30.30.750">
    <property type="match status" value="1"/>
</dbReference>
<dbReference type="Proteomes" id="UP000186922">
    <property type="component" value="Unassembled WGS sequence"/>
</dbReference>
<dbReference type="InterPro" id="IPR047007">
    <property type="entry name" value="XRN1_D1_sf"/>
</dbReference>
<evidence type="ECO:0000256" key="4">
    <source>
        <dbReference type="ARBA" id="ARBA00038299"/>
    </source>
</evidence>
<dbReference type="CDD" id="cd18673">
    <property type="entry name" value="PIN_XRN1-2-like"/>
    <property type="match status" value="1"/>
</dbReference>
<dbReference type="PIRSF" id="PIRSF006743">
    <property type="entry name" value="Exonuclease_Xnr1"/>
    <property type="match status" value="1"/>
</dbReference>
<feature type="domain" description="Xrn1 helical" evidence="7">
    <location>
        <begin position="395"/>
        <end position="583"/>
    </location>
</feature>
<dbReference type="InterPro" id="IPR040992">
    <property type="entry name" value="XRN1_D1"/>
</dbReference>
<dbReference type="Gene3D" id="1.25.40.1050">
    <property type="match status" value="1"/>
</dbReference>
<evidence type="ECO:0000256" key="3">
    <source>
        <dbReference type="ARBA" id="ARBA00022839"/>
    </source>
</evidence>
<dbReference type="PANTHER" id="PTHR12341">
    <property type="entry name" value="5'-&gt;3' EXORIBONUCLEASE"/>
    <property type="match status" value="1"/>
</dbReference>
<evidence type="ECO:0000256" key="1">
    <source>
        <dbReference type="ARBA" id="ARBA00022722"/>
    </source>
</evidence>
<gene>
    <name evidence="11" type="primary">RvY_04862-1</name>
    <name evidence="11" type="synonym">RvY_04862.1</name>
    <name evidence="11" type="ORF">RvY_04862</name>
</gene>
<name>A0A1D1UWA0_RAMVA</name>
<evidence type="ECO:0000256" key="2">
    <source>
        <dbReference type="ARBA" id="ARBA00022801"/>
    </source>
</evidence>
<feature type="domain" description="Exoribonuclease Xrn1 D2/D3" evidence="10">
    <location>
        <begin position="829"/>
        <end position="1052"/>
    </location>
</feature>
<dbReference type="InterPro" id="IPR047008">
    <property type="entry name" value="XRN1_SH3_sf"/>
</dbReference>
<dbReference type="Pfam" id="PF18332">
    <property type="entry name" value="XRN1_D1"/>
    <property type="match status" value="1"/>
</dbReference>
<evidence type="ECO:0000313" key="12">
    <source>
        <dbReference type="Proteomes" id="UP000186922"/>
    </source>
</evidence>
<sequence length="1177" mass="135386">MGVPKFYRWISERYPCLSSFVKEEEIPVFDNFYLDMNGIIHHCSHPNDADVNFRITEEEIYKAVFSYVEVLFSFIRPQKILYLAIDGVAPRAKMNQQRGRRFRTAKEAREQELQAKREGKKLSEEARFDSNAITPGTDFMERLDLHLRYFIARKISEDPTWRNVDVHYSSHLVPGEGEHKILEFIRFIRSQKDYDPNTRHCLYGLDADLIMLGLSVHEPFVSLLREEVKFGKSTQAVETKPEKITFHLLHLSILRDYLSHEFEGLAGELKFKYDVEKIIDDWILMGFLVGNDFIPHLPGLHINKSAFDEIYAAYKEVLPTLQGYINESGYLNLHRFQALLSELEKYDLNKVEDELEDVGWMESKRGANIADGLNGLSLWDPVGDDEFDFDKEDGQNGMDESSDETSEEESTEDITKAKVFAHKEKYYKDKMRMMVVDDKALSDLACEYVRAIQWNLHYYYHGVPSWGWFYPYNYAPYISDLKNFGMLKDEFTMGEPFKPFEQLMAVLPSRSKGALPKVFHSLFTPASPIYDFYPEDFATDLNGKTNDWEAIVLIPFIEESRLVDAIKPRLSQLTPGEKRRNQLGPGFVFRYSPQRGQPYGPPSRHLPPIEPFHAQLMHYDYKFHTLPRKAIRLGKHEALRGPLYSPGFPTLGFLQHTAELKLGNVQVFQHKSRGPSVLLKVAVDPEMNYFEEGVKLLGKTVFVNWPLQSKAVVAYVTDGVKKCSLAPRLPGGPPQAQQETVTESDDMDAFDSKIKELEMMLNCRKGIDCGRIQVLVYVRSCLGNRVSIRKDGRAAYLDPVSSTELTPYPIQMVFVDDRIQVQKTPELRIDQIFAAGARVFVLGFPYYGREARVHHFDRAQGLAEVIFDNPPEPYLDDIINQHYGRNKFASQYEAAGIAAKVLQLSPQIISRLTGTVFARVHPDDEEKVNIGLGLKATKANTEMRGYTKRSEVENARGDPIWLYSDRVLDLIHEYRQRFPRLFEFLLDTGCQDPFFEDIYPGQGVAKLDEVKAYLNTLPTAKMTQQPCGGEFVDEYVLDEIQKRVDQALRQQRRGPTRFRTQIHPRLLYRHMPYVDKVVPDLSVTWEMYDRVICIREGSLVPVGLRGTVVGIAKGAAGSNFSLTVLYDKAFMMGGRMTKNLETPAYSFLNLTHGLRKQYQMEQSHGANYFLRVHPVYQ</sequence>
<feature type="domain" description="Xrn1 helical" evidence="7">
    <location>
        <begin position="272"/>
        <end position="347"/>
    </location>
</feature>
<evidence type="ECO:0000256" key="5">
    <source>
        <dbReference type="SAM" id="MobiDB-lite"/>
    </source>
</evidence>
<dbReference type="PANTHER" id="PTHR12341:SF7">
    <property type="entry name" value="5'-3' EXORIBONUCLEASE 1"/>
    <property type="match status" value="1"/>
</dbReference>
<dbReference type="Pfam" id="PF17846">
    <property type="entry name" value="XRN_M"/>
    <property type="match status" value="2"/>
</dbReference>
<comment type="similarity">
    <text evidence="4">Belongs to the 5'-3' exonuclease family.</text>
</comment>
<dbReference type="GO" id="GO:0003723">
    <property type="term" value="F:RNA binding"/>
    <property type="evidence" value="ECO:0007669"/>
    <property type="project" value="TreeGrafter"/>
</dbReference>
<proteinExistence type="inferred from homology"/>
<evidence type="ECO:0000259" key="8">
    <source>
        <dbReference type="Pfam" id="PF18129"/>
    </source>
</evidence>
<dbReference type="InterPro" id="IPR041385">
    <property type="entry name" value="SH3_12"/>
</dbReference>
<keyword evidence="2" id="KW-0378">Hydrolase</keyword>
<accession>A0A1D1UWA0</accession>
<dbReference type="InterPro" id="IPR016494">
    <property type="entry name" value="5_3_exoribonuclease_1"/>
</dbReference>
<evidence type="ECO:0000259" key="7">
    <source>
        <dbReference type="Pfam" id="PF17846"/>
    </source>
</evidence>
<dbReference type="GO" id="GO:0000956">
    <property type="term" value="P:nuclear-transcribed mRNA catabolic process"/>
    <property type="evidence" value="ECO:0007669"/>
    <property type="project" value="InterPro"/>
</dbReference>
<evidence type="ECO:0000259" key="9">
    <source>
        <dbReference type="Pfam" id="PF18332"/>
    </source>
</evidence>
<reference evidence="11 12" key="1">
    <citation type="journal article" date="2016" name="Nat. Commun.">
        <title>Extremotolerant tardigrade genome and improved radiotolerance of human cultured cells by tardigrade-unique protein.</title>
        <authorList>
            <person name="Hashimoto T."/>
            <person name="Horikawa D.D."/>
            <person name="Saito Y."/>
            <person name="Kuwahara H."/>
            <person name="Kozuka-Hata H."/>
            <person name="Shin-I T."/>
            <person name="Minakuchi Y."/>
            <person name="Ohishi K."/>
            <person name="Motoyama A."/>
            <person name="Aizu T."/>
            <person name="Enomoto A."/>
            <person name="Kondo K."/>
            <person name="Tanaka S."/>
            <person name="Hara Y."/>
            <person name="Koshikawa S."/>
            <person name="Sagara H."/>
            <person name="Miura T."/>
            <person name="Yokobori S."/>
            <person name="Miyagawa K."/>
            <person name="Suzuki Y."/>
            <person name="Kubo T."/>
            <person name="Oyama M."/>
            <person name="Kohara Y."/>
            <person name="Fujiyama A."/>
            <person name="Arakawa K."/>
            <person name="Katayama T."/>
            <person name="Toyoda A."/>
            <person name="Kunieda T."/>
        </authorList>
    </citation>
    <scope>NUCLEOTIDE SEQUENCE [LARGE SCALE GENOMIC DNA]</scope>
    <source>
        <strain evidence="11 12">YOKOZUNA-1</strain>
    </source>
</reference>
<comment type="caution">
    <text evidence="11">The sequence shown here is derived from an EMBL/GenBank/DDBJ whole genome shotgun (WGS) entry which is preliminary data.</text>
</comment>
<dbReference type="Gene3D" id="2.170.260.40">
    <property type="match status" value="1"/>
</dbReference>
<protein>
    <submittedName>
        <fullName evidence="11">Uncharacterized protein</fullName>
    </submittedName>
</protein>
<dbReference type="GO" id="GO:0005634">
    <property type="term" value="C:nucleus"/>
    <property type="evidence" value="ECO:0007669"/>
    <property type="project" value="TreeGrafter"/>
</dbReference>
<keyword evidence="12" id="KW-1185">Reference proteome</keyword>
<evidence type="ECO:0000259" key="6">
    <source>
        <dbReference type="Pfam" id="PF03159"/>
    </source>
</evidence>
<dbReference type="Pfam" id="PF03159">
    <property type="entry name" value="XRN_N"/>
    <property type="match status" value="1"/>
</dbReference>
<feature type="domain" description="5'-3' exoribonuclease 1 D1" evidence="9">
    <location>
        <begin position="646"/>
        <end position="783"/>
    </location>
</feature>
<organism evidence="11 12">
    <name type="scientific">Ramazzottius varieornatus</name>
    <name type="common">Water bear</name>
    <name type="synonym">Tardigrade</name>
    <dbReference type="NCBI Taxonomy" id="947166"/>
    <lineage>
        <taxon>Eukaryota</taxon>
        <taxon>Metazoa</taxon>
        <taxon>Ecdysozoa</taxon>
        <taxon>Tardigrada</taxon>
        <taxon>Eutardigrada</taxon>
        <taxon>Parachela</taxon>
        <taxon>Hypsibioidea</taxon>
        <taxon>Ramazzottiidae</taxon>
        <taxon>Ramazzottius</taxon>
    </lineage>
</organism>
<dbReference type="Pfam" id="PF18129">
    <property type="entry name" value="SH3_12"/>
    <property type="match status" value="1"/>
</dbReference>
<dbReference type="EMBL" id="BDGG01000002">
    <property type="protein sequence ID" value="GAU92830.1"/>
    <property type="molecule type" value="Genomic_DNA"/>
</dbReference>
<evidence type="ECO:0000259" key="10">
    <source>
        <dbReference type="Pfam" id="PF18334"/>
    </source>
</evidence>
<keyword evidence="1" id="KW-0540">Nuclease</keyword>
<dbReference type="GO" id="GO:0016075">
    <property type="term" value="P:rRNA catabolic process"/>
    <property type="evidence" value="ECO:0007669"/>
    <property type="project" value="TreeGrafter"/>
</dbReference>
<dbReference type="Gene3D" id="3.40.50.12390">
    <property type="match status" value="1"/>
</dbReference>
<dbReference type="OrthoDB" id="372487at2759"/>
<feature type="region of interest" description="Disordered" evidence="5">
    <location>
        <begin position="389"/>
        <end position="413"/>
    </location>
</feature>
<dbReference type="STRING" id="947166.A0A1D1UWA0"/>
<dbReference type="InterPro" id="IPR004859">
    <property type="entry name" value="Xrn1_N"/>
</dbReference>
<feature type="domain" description="5'-3' exoribonuclease 1 SH3-like" evidence="8">
    <location>
        <begin position="1086"/>
        <end position="1144"/>
    </location>
</feature>
<dbReference type="InterPro" id="IPR027073">
    <property type="entry name" value="5_3_exoribonuclease"/>
</dbReference>
<dbReference type="InterPro" id="IPR041412">
    <property type="entry name" value="Xrn1_helical"/>
</dbReference>
<feature type="compositionally biased region" description="Acidic residues" evidence="5">
    <location>
        <begin position="400"/>
        <end position="412"/>
    </location>
</feature>
<dbReference type="Pfam" id="PF18334">
    <property type="entry name" value="XRN1_D2_D3"/>
    <property type="match status" value="1"/>
</dbReference>
<dbReference type="InterPro" id="IPR041106">
    <property type="entry name" value="XRN1_D2_D3"/>
</dbReference>